<organism evidence="2 3">
    <name type="scientific">Vibrio xiamenensis</name>
    <dbReference type="NCBI Taxonomy" id="861298"/>
    <lineage>
        <taxon>Bacteria</taxon>
        <taxon>Pseudomonadati</taxon>
        <taxon>Pseudomonadota</taxon>
        <taxon>Gammaproteobacteria</taxon>
        <taxon>Vibrionales</taxon>
        <taxon>Vibrionaceae</taxon>
        <taxon>Vibrio</taxon>
    </lineage>
</organism>
<accession>A0A1G8HPU1</accession>
<dbReference type="InterPro" id="IPR007374">
    <property type="entry name" value="ASCH_domain"/>
</dbReference>
<dbReference type="Gene3D" id="2.30.130.30">
    <property type="entry name" value="Hypothetical protein"/>
    <property type="match status" value="1"/>
</dbReference>
<dbReference type="EMBL" id="FNDD01000058">
    <property type="protein sequence ID" value="SDI08644.1"/>
    <property type="molecule type" value="Genomic_DNA"/>
</dbReference>
<name>A0A1G8HPU1_9VIBR</name>
<evidence type="ECO:0000313" key="3">
    <source>
        <dbReference type="Proteomes" id="UP000198854"/>
    </source>
</evidence>
<dbReference type="Pfam" id="PF04266">
    <property type="entry name" value="ASCH"/>
    <property type="match status" value="1"/>
</dbReference>
<dbReference type="SMART" id="SM01022">
    <property type="entry name" value="ASCH"/>
    <property type="match status" value="1"/>
</dbReference>
<dbReference type="Proteomes" id="UP000198854">
    <property type="component" value="Unassembled WGS sequence"/>
</dbReference>
<reference evidence="2 3" key="1">
    <citation type="submission" date="2016-10" db="EMBL/GenBank/DDBJ databases">
        <authorList>
            <person name="de Groot N.N."/>
        </authorList>
    </citation>
    <scope>NUCLEOTIDE SEQUENCE [LARGE SCALE GENOMIC DNA]</scope>
    <source>
        <strain evidence="2 3">CGMCC 1.10228</strain>
    </source>
</reference>
<dbReference type="InterPro" id="IPR015947">
    <property type="entry name" value="PUA-like_sf"/>
</dbReference>
<proteinExistence type="predicted"/>
<dbReference type="STRING" id="861298.SAMN04488136_15813"/>
<evidence type="ECO:0000313" key="2">
    <source>
        <dbReference type="EMBL" id="SDI08644.1"/>
    </source>
</evidence>
<gene>
    <name evidence="2" type="ORF">SAMN04488136_15813</name>
</gene>
<dbReference type="CDD" id="cd06552">
    <property type="entry name" value="ASCH_yqfb_like"/>
    <property type="match status" value="1"/>
</dbReference>
<protein>
    <submittedName>
        <fullName evidence="2">ASCH domain-containing protein</fullName>
    </submittedName>
</protein>
<sequence>MMNNNQTTLSLSNDNFQRVLAGKKLTTIRLGRKEITPGLALIVNQDTQATLTINIWYVNPVLLSDLELNDARLDGFDTLEDLLANLRSCYQRPIFDYEHATQVHFDVVAAEEVA</sequence>
<feature type="domain" description="ASCH" evidence="1">
    <location>
        <begin position="9"/>
        <end position="109"/>
    </location>
</feature>
<dbReference type="SUPFAM" id="SSF88697">
    <property type="entry name" value="PUA domain-like"/>
    <property type="match status" value="1"/>
</dbReference>
<keyword evidence="3" id="KW-1185">Reference proteome</keyword>
<dbReference type="AlphaFoldDB" id="A0A1G8HPU1"/>
<evidence type="ECO:0000259" key="1">
    <source>
        <dbReference type="SMART" id="SM01022"/>
    </source>
</evidence>